<protein>
    <submittedName>
        <fullName evidence="1">Uncharacterized protein</fullName>
    </submittedName>
</protein>
<gene>
    <name evidence="1" type="ORF">EEDITHA_LOCUS2774</name>
</gene>
<accession>A0AAU9TP56</accession>
<name>A0AAU9TP56_EUPED</name>
<comment type="caution">
    <text evidence="1">The sequence shown here is derived from an EMBL/GenBank/DDBJ whole genome shotgun (WGS) entry which is preliminary data.</text>
</comment>
<evidence type="ECO:0000313" key="1">
    <source>
        <dbReference type="EMBL" id="CAH2086390.1"/>
    </source>
</evidence>
<sequence length="216" mass="25218">MSEYLWGIAQLVNDPSNDLLNVIRRRISGKQSKHTLIANVRKQECKCNDTNKSEIKFRESFKNARSSVCIPETSDTINETKSKCIQIGTPLSKYREVAVQSEQVHTQASKTTSIQQITLFSRCTEATESKVKKDACSEPDRKKLCRDHYDVIKDLRNLASFKEETDKKNLIMRMILKIKNFIHFFKIKKIQNYPEYNGPEEEIMKLYREASFNKFH</sequence>
<evidence type="ECO:0000313" key="2">
    <source>
        <dbReference type="Proteomes" id="UP001153954"/>
    </source>
</evidence>
<reference evidence="1" key="1">
    <citation type="submission" date="2022-03" db="EMBL/GenBank/DDBJ databases">
        <authorList>
            <person name="Tunstrom K."/>
        </authorList>
    </citation>
    <scope>NUCLEOTIDE SEQUENCE</scope>
</reference>
<dbReference type="EMBL" id="CAKOGL010000005">
    <property type="protein sequence ID" value="CAH2086390.1"/>
    <property type="molecule type" value="Genomic_DNA"/>
</dbReference>
<dbReference type="AlphaFoldDB" id="A0AAU9TP56"/>
<proteinExistence type="predicted"/>
<keyword evidence="2" id="KW-1185">Reference proteome</keyword>
<organism evidence="1 2">
    <name type="scientific">Euphydryas editha</name>
    <name type="common">Edith's checkerspot</name>
    <dbReference type="NCBI Taxonomy" id="104508"/>
    <lineage>
        <taxon>Eukaryota</taxon>
        <taxon>Metazoa</taxon>
        <taxon>Ecdysozoa</taxon>
        <taxon>Arthropoda</taxon>
        <taxon>Hexapoda</taxon>
        <taxon>Insecta</taxon>
        <taxon>Pterygota</taxon>
        <taxon>Neoptera</taxon>
        <taxon>Endopterygota</taxon>
        <taxon>Lepidoptera</taxon>
        <taxon>Glossata</taxon>
        <taxon>Ditrysia</taxon>
        <taxon>Papilionoidea</taxon>
        <taxon>Nymphalidae</taxon>
        <taxon>Nymphalinae</taxon>
        <taxon>Euphydryas</taxon>
    </lineage>
</organism>
<dbReference type="Proteomes" id="UP001153954">
    <property type="component" value="Unassembled WGS sequence"/>
</dbReference>